<comment type="caution">
    <text evidence="5">The sequence shown here is derived from an EMBL/GenBank/DDBJ whole genome shotgun (WGS) entry which is preliminary data.</text>
</comment>
<protein>
    <submittedName>
        <fullName evidence="5">GntR family transcriptional regulator</fullName>
    </submittedName>
</protein>
<keyword evidence="6" id="KW-1185">Reference proteome</keyword>
<sequence>MKKNVIDYATATGEDIVLSLPPTHPRPSLKEEIEEKIRRQLVSGEMRPGHLYSANNMASQLGTSNSPVREAMLSLSGEGLLEPVRNRGFRVVLMSPADRQEVYDLRRLIEVEAVRRVASLRLSSEQASTLMSLALAAREQLPDAPGGDLLPYLDADHDFHCYLVDLLGNKRWSQIVRTLRNQSRINGVYQHLGDEEKDRLSAEEHIAIADAVRRGEAILAADLMVRHLDYARP</sequence>
<dbReference type="PANTHER" id="PTHR43537:SF45">
    <property type="entry name" value="GNTR FAMILY REGULATORY PROTEIN"/>
    <property type="match status" value="1"/>
</dbReference>
<evidence type="ECO:0000259" key="4">
    <source>
        <dbReference type="PROSITE" id="PS50949"/>
    </source>
</evidence>
<dbReference type="Pfam" id="PF00392">
    <property type="entry name" value="GntR"/>
    <property type="match status" value="1"/>
</dbReference>
<dbReference type="InterPro" id="IPR036388">
    <property type="entry name" value="WH-like_DNA-bd_sf"/>
</dbReference>
<dbReference type="Pfam" id="PF07729">
    <property type="entry name" value="FCD"/>
    <property type="match status" value="1"/>
</dbReference>
<gene>
    <name evidence="5" type="ORF">L1O03_09805</name>
</gene>
<dbReference type="Proteomes" id="UP001139336">
    <property type="component" value="Unassembled WGS sequence"/>
</dbReference>
<dbReference type="InterPro" id="IPR008920">
    <property type="entry name" value="TF_FadR/GntR_C"/>
</dbReference>
<dbReference type="SUPFAM" id="SSF48008">
    <property type="entry name" value="GntR ligand-binding domain-like"/>
    <property type="match status" value="1"/>
</dbReference>
<keyword evidence="1" id="KW-0805">Transcription regulation</keyword>
<evidence type="ECO:0000313" key="5">
    <source>
        <dbReference type="EMBL" id="MCF4007458.1"/>
    </source>
</evidence>
<dbReference type="EMBL" id="JAKGSI010000005">
    <property type="protein sequence ID" value="MCF4007458.1"/>
    <property type="molecule type" value="Genomic_DNA"/>
</dbReference>
<dbReference type="SMART" id="SM00895">
    <property type="entry name" value="FCD"/>
    <property type="match status" value="1"/>
</dbReference>
<dbReference type="CDD" id="cd07377">
    <property type="entry name" value="WHTH_GntR"/>
    <property type="match status" value="1"/>
</dbReference>
<proteinExistence type="predicted"/>
<evidence type="ECO:0000256" key="1">
    <source>
        <dbReference type="ARBA" id="ARBA00023015"/>
    </source>
</evidence>
<evidence type="ECO:0000313" key="6">
    <source>
        <dbReference type="Proteomes" id="UP001139336"/>
    </source>
</evidence>
<dbReference type="InterPro" id="IPR036390">
    <property type="entry name" value="WH_DNA-bd_sf"/>
</dbReference>
<evidence type="ECO:0000256" key="2">
    <source>
        <dbReference type="ARBA" id="ARBA00023125"/>
    </source>
</evidence>
<evidence type="ECO:0000256" key="3">
    <source>
        <dbReference type="ARBA" id="ARBA00023163"/>
    </source>
</evidence>
<accession>A0A9X1U1E0</accession>
<name>A0A9X1U1E0_9CORY</name>
<dbReference type="SMART" id="SM00345">
    <property type="entry name" value="HTH_GNTR"/>
    <property type="match status" value="1"/>
</dbReference>
<dbReference type="AlphaFoldDB" id="A0A9X1U1E0"/>
<dbReference type="Gene3D" id="1.20.120.530">
    <property type="entry name" value="GntR ligand-binding domain-like"/>
    <property type="match status" value="1"/>
</dbReference>
<dbReference type="PANTHER" id="PTHR43537">
    <property type="entry name" value="TRANSCRIPTIONAL REGULATOR, GNTR FAMILY"/>
    <property type="match status" value="1"/>
</dbReference>
<feature type="domain" description="HTH gntR-type" evidence="4">
    <location>
        <begin position="27"/>
        <end position="94"/>
    </location>
</feature>
<dbReference type="Gene3D" id="1.10.10.10">
    <property type="entry name" value="Winged helix-like DNA-binding domain superfamily/Winged helix DNA-binding domain"/>
    <property type="match status" value="1"/>
</dbReference>
<dbReference type="GO" id="GO:0003677">
    <property type="term" value="F:DNA binding"/>
    <property type="evidence" value="ECO:0007669"/>
    <property type="project" value="UniProtKB-KW"/>
</dbReference>
<keyword evidence="3" id="KW-0804">Transcription</keyword>
<dbReference type="SUPFAM" id="SSF46785">
    <property type="entry name" value="Winged helix' DNA-binding domain"/>
    <property type="match status" value="1"/>
</dbReference>
<keyword evidence="2" id="KW-0238">DNA-binding</keyword>
<dbReference type="InterPro" id="IPR000524">
    <property type="entry name" value="Tscrpt_reg_HTH_GntR"/>
</dbReference>
<dbReference type="InterPro" id="IPR011711">
    <property type="entry name" value="GntR_C"/>
</dbReference>
<reference evidence="5" key="1">
    <citation type="submission" date="2022-01" db="EMBL/GenBank/DDBJ databases">
        <title>Corynebacterium sp. nov isolated from isolated from the feces of the greater white-fronted geese (Anser albifrons) at Poyang Lake, PR China.</title>
        <authorList>
            <person name="Liu Q."/>
        </authorList>
    </citation>
    <scope>NUCLEOTIDE SEQUENCE</scope>
    <source>
        <strain evidence="5">JCM 32435</strain>
    </source>
</reference>
<dbReference type="PROSITE" id="PS50949">
    <property type="entry name" value="HTH_GNTR"/>
    <property type="match status" value="1"/>
</dbReference>
<organism evidence="5 6">
    <name type="scientific">Corynebacterium uropygiale</name>
    <dbReference type="NCBI Taxonomy" id="1775911"/>
    <lineage>
        <taxon>Bacteria</taxon>
        <taxon>Bacillati</taxon>
        <taxon>Actinomycetota</taxon>
        <taxon>Actinomycetes</taxon>
        <taxon>Mycobacteriales</taxon>
        <taxon>Corynebacteriaceae</taxon>
        <taxon>Corynebacterium</taxon>
    </lineage>
</organism>
<dbReference type="GO" id="GO:0003700">
    <property type="term" value="F:DNA-binding transcription factor activity"/>
    <property type="evidence" value="ECO:0007669"/>
    <property type="project" value="InterPro"/>
</dbReference>
<dbReference type="RefSeq" id="WP_236119598.1">
    <property type="nucleotide sequence ID" value="NZ_JAKGSI010000005.1"/>
</dbReference>